<evidence type="ECO:0000313" key="3">
    <source>
        <dbReference type="EMBL" id="CCM03173.1"/>
    </source>
</evidence>
<keyword evidence="4" id="KW-1185">Reference proteome</keyword>
<dbReference type="OrthoDB" id="3199068at2759"/>
<sequence>MSTNAGFGSYDPSQVPPNSDPLHSIFGSPSSGTNPETDVPKRHREYYFGDGNVILLVENTLYKLHRSILERHSTVFREMWCVPPPENSTEGKVDENPIVLAGVNGGDFIRLLWILYPSVLGSWRATTADEWSSILDQADRWQIDSLRFHAVSQLKMLIMDPMLKISIWMRYNLDPNDLVFAYATLITRGQSLSLAEANSLGMELFVKVAAAREKIHKEGLNNIRGGHIWAGVNPASIRPNKESEVLVVVKEYFGVPCFTLPTTF</sequence>
<dbReference type="GeneID" id="24098084"/>
<gene>
    <name evidence="3" type="ORF">FIBRA_05295</name>
</gene>
<name>J4G909_9APHY</name>
<dbReference type="Gene3D" id="3.30.710.10">
    <property type="entry name" value="Potassium Channel Kv1.1, Chain A"/>
    <property type="match status" value="1"/>
</dbReference>
<organism evidence="3 4">
    <name type="scientific">Fibroporia radiculosa</name>
    <dbReference type="NCBI Taxonomy" id="599839"/>
    <lineage>
        <taxon>Eukaryota</taxon>
        <taxon>Fungi</taxon>
        <taxon>Dikarya</taxon>
        <taxon>Basidiomycota</taxon>
        <taxon>Agaricomycotina</taxon>
        <taxon>Agaricomycetes</taxon>
        <taxon>Polyporales</taxon>
        <taxon>Fibroporiaceae</taxon>
        <taxon>Fibroporia</taxon>
    </lineage>
</organism>
<evidence type="ECO:0000313" key="4">
    <source>
        <dbReference type="Proteomes" id="UP000006352"/>
    </source>
</evidence>
<dbReference type="STRING" id="599839.J4G909"/>
<evidence type="ECO:0000256" key="1">
    <source>
        <dbReference type="SAM" id="MobiDB-lite"/>
    </source>
</evidence>
<evidence type="ECO:0000259" key="2">
    <source>
        <dbReference type="PROSITE" id="PS50097"/>
    </source>
</evidence>
<dbReference type="SUPFAM" id="SSF54695">
    <property type="entry name" value="POZ domain"/>
    <property type="match status" value="1"/>
</dbReference>
<dbReference type="CDD" id="cd18186">
    <property type="entry name" value="BTB_POZ_ZBTB_KLHL-like"/>
    <property type="match status" value="1"/>
</dbReference>
<feature type="domain" description="BTB" evidence="2">
    <location>
        <begin position="51"/>
        <end position="116"/>
    </location>
</feature>
<dbReference type="EMBL" id="HE797103">
    <property type="protein sequence ID" value="CCM03173.1"/>
    <property type="molecule type" value="Genomic_DNA"/>
</dbReference>
<dbReference type="HOGENOM" id="CLU_047592_0_2_1"/>
<dbReference type="InterPro" id="IPR000210">
    <property type="entry name" value="BTB/POZ_dom"/>
</dbReference>
<dbReference type="PROSITE" id="PS50097">
    <property type="entry name" value="BTB"/>
    <property type="match status" value="1"/>
</dbReference>
<protein>
    <recommendedName>
        <fullName evidence="2">BTB domain-containing protein</fullName>
    </recommendedName>
</protein>
<accession>J4G909</accession>
<feature type="region of interest" description="Disordered" evidence="1">
    <location>
        <begin position="1"/>
        <end position="42"/>
    </location>
</feature>
<reference evidence="3 4" key="1">
    <citation type="journal article" date="2012" name="Appl. Environ. Microbiol.">
        <title>Short-read sequencing for genomic analysis of the brown rot fungus Fibroporia radiculosa.</title>
        <authorList>
            <person name="Tang J.D."/>
            <person name="Perkins A.D."/>
            <person name="Sonstegard T.S."/>
            <person name="Schroeder S.G."/>
            <person name="Burgess S.C."/>
            <person name="Diehl S.V."/>
        </authorList>
    </citation>
    <scope>NUCLEOTIDE SEQUENCE [LARGE SCALE GENOMIC DNA]</scope>
    <source>
        <strain evidence="3 4">TFFH 294</strain>
    </source>
</reference>
<dbReference type="Proteomes" id="UP000006352">
    <property type="component" value="Unassembled WGS sequence"/>
</dbReference>
<dbReference type="AlphaFoldDB" id="J4G909"/>
<proteinExistence type="predicted"/>
<dbReference type="SMART" id="SM00225">
    <property type="entry name" value="BTB"/>
    <property type="match status" value="1"/>
</dbReference>
<dbReference type="Pfam" id="PF00651">
    <property type="entry name" value="BTB"/>
    <property type="match status" value="1"/>
</dbReference>
<dbReference type="RefSeq" id="XP_012182456.1">
    <property type="nucleotide sequence ID" value="XM_012327066.1"/>
</dbReference>
<dbReference type="InParanoid" id="J4G909"/>
<dbReference type="InterPro" id="IPR011333">
    <property type="entry name" value="SKP1/BTB/POZ_sf"/>
</dbReference>
<feature type="compositionally biased region" description="Polar residues" evidence="1">
    <location>
        <begin position="27"/>
        <end position="36"/>
    </location>
</feature>